<feature type="compositionally biased region" description="Polar residues" evidence="1">
    <location>
        <begin position="314"/>
        <end position="323"/>
    </location>
</feature>
<evidence type="ECO:0000313" key="2">
    <source>
        <dbReference type="EMBL" id="ADP73416.1"/>
    </source>
</evidence>
<protein>
    <recommendedName>
        <fullName evidence="3">ParB/Sulfiredoxin domain-containing protein</fullName>
    </recommendedName>
</protein>
<organism evidence="2">
    <name type="scientific">Geobacillus sp. (strain Y4.1MC1)</name>
    <dbReference type="NCBI Taxonomy" id="581103"/>
    <lineage>
        <taxon>Bacteria</taxon>
        <taxon>Bacillati</taxon>
        <taxon>Bacillota</taxon>
        <taxon>Bacilli</taxon>
        <taxon>Bacillales</taxon>
        <taxon>Anoxybacillaceae</taxon>
        <taxon>Geobacillus</taxon>
    </lineage>
</organism>
<gene>
    <name evidence="2" type="ORF">GY4MC1_0587</name>
</gene>
<dbReference type="EMBL" id="CP002293">
    <property type="protein sequence ID" value="ADP73416.1"/>
    <property type="molecule type" value="Genomic_DNA"/>
</dbReference>
<evidence type="ECO:0008006" key="3">
    <source>
        <dbReference type="Google" id="ProtNLM"/>
    </source>
</evidence>
<accession>A0A7U3YD34</accession>
<feature type="compositionally biased region" description="Basic and acidic residues" evidence="1">
    <location>
        <begin position="297"/>
        <end position="313"/>
    </location>
</feature>
<proteinExistence type="predicted"/>
<evidence type="ECO:0000256" key="1">
    <source>
        <dbReference type="SAM" id="MobiDB-lite"/>
    </source>
</evidence>
<dbReference type="AlphaFoldDB" id="A0A7U3YD34"/>
<name>A0A7U3YD34_GEOS0</name>
<sequence>MAYEIKTIDIDKIIVNVLNPRYEPQESELKEMDLIINNGKIIELIKDIAQYGLDPSENLIVSYDKELDAYISEEGNRRITAIKILNDPDLIPSFTKNRDKLINQVKKIKEKARYSYIKEVNCVIIDDEDTKHHFIELKHTGENKGAGRVRWNTESQARFRSTDKFREHLLKFLKSIHPEIKDSFGLTTVERIISDPDMRDAIGLTIDKKNQEIKLINDNSKQKLYFILDGLLTKKFNVNTFRHKEDRQKFAQDYLLNDEHQPWKELYIEAIKNNQTTKNNEKIVPTQDNLNQDYYKESNSQKDLPNRNDRDKGNPNQNDRNQGNSDKNNSNKDESFIDISNQTSENKNNNGRKTSGRPPKDIRDFDILTKAIPFKNQYRKNKRINQILKEMSQINYKENPISSMYLIRSILETYVHKYIDYFASLDRHHPYKMKNIPPQRDKRRKELKNLIYEDIYNHLKNVIQDYADTYELIRVTFTDNNQASAMQIINYYIHSGTDYPDSIELLEAWNKISTIIKTLDELLAKHADQK</sequence>
<dbReference type="KEGG" id="gmc:GY4MC1_0587"/>
<feature type="region of interest" description="Disordered" evidence="1">
    <location>
        <begin position="297"/>
        <end position="362"/>
    </location>
</feature>
<reference evidence="2" key="1">
    <citation type="submission" date="2010-10" db="EMBL/GenBank/DDBJ databases">
        <title>Complete sequence of chromosome of Geobacillus sp. Y4.1MC1.</title>
        <authorList>
            <consortium name="US DOE Joint Genome Institute"/>
            <person name="Lucas S."/>
            <person name="Copeland A."/>
            <person name="Lapidus A."/>
            <person name="Cheng J.-F."/>
            <person name="Bruce D."/>
            <person name="Goodwin L."/>
            <person name="Pitluck S."/>
            <person name="Chertkov O."/>
            <person name="Zhang X."/>
            <person name="Detter J.C."/>
            <person name="Han C."/>
            <person name="Tapia R."/>
            <person name="Land M."/>
            <person name="Hauser L."/>
            <person name="Jeffries C."/>
            <person name="Kyrpides N."/>
            <person name="Ivanova N."/>
            <person name="Ovchinnikova G."/>
            <person name="Brumm P."/>
            <person name="Mead D."/>
            <person name="Woyke T."/>
        </authorList>
    </citation>
    <scope>NUCLEOTIDE SEQUENCE [LARGE SCALE GENOMIC DNA]</scope>
    <source>
        <strain evidence="2">Y4.1MC1</strain>
    </source>
</reference>
<feature type="compositionally biased region" description="Polar residues" evidence="1">
    <location>
        <begin position="338"/>
        <end position="353"/>
    </location>
</feature>